<accession>A0A845BHZ7</accession>
<organism evidence="4 5">
    <name type="scientific">Craterilacuibacter sinensis</name>
    <dbReference type="NCBI Taxonomy" id="2686017"/>
    <lineage>
        <taxon>Bacteria</taxon>
        <taxon>Pseudomonadati</taxon>
        <taxon>Pseudomonadota</taxon>
        <taxon>Betaproteobacteria</taxon>
        <taxon>Neisseriales</taxon>
        <taxon>Neisseriaceae</taxon>
        <taxon>Craterilacuibacter</taxon>
    </lineage>
</organism>
<dbReference type="GO" id="GO:0005737">
    <property type="term" value="C:cytoplasm"/>
    <property type="evidence" value="ECO:0007669"/>
    <property type="project" value="UniProtKB-SubCell"/>
</dbReference>
<dbReference type="PANTHER" id="PTHR30592">
    <property type="entry name" value="FORMATE DEHYDROGENASE"/>
    <property type="match status" value="1"/>
</dbReference>
<comment type="subcellular location">
    <subcellularLocation>
        <location evidence="3">Cytoplasm</location>
    </subcellularLocation>
</comment>
<protein>
    <recommendedName>
        <fullName evidence="3">Sulfur carrier protein FdhD</fullName>
    </recommendedName>
</protein>
<dbReference type="EMBL" id="WSSB01000001">
    <property type="protein sequence ID" value="MXR35772.1"/>
    <property type="molecule type" value="Genomic_DNA"/>
</dbReference>
<keyword evidence="4" id="KW-0808">Transferase</keyword>
<dbReference type="PANTHER" id="PTHR30592:SF1">
    <property type="entry name" value="SULFUR CARRIER PROTEIN FDHD"/>
    <property type="match status" value="1"/>
</dbReference>
<dbReference type="InterPro" id="IPR003786">
    <property type="entry name" value="FdhD"/>
</dbReference>
<dbReference type="Gene3D" id="3.40.140.10">
    <property type="entry name" value="Cytidine Deaminase, domain 2"/>
    <property type="match status" value="1"/>
</dbReference>
<evidence type="ECO:0000313" key="5">
    <source>
        <dbReference type="Proteomes" id="UP000467214"/>
    </source>
</evidence>
<dbReference type="GO" id="GO:0006777">
    <property type="term" value="P:Mo-molybdopterin cofactor biosynthetic process"/>
    <property type="evidence" value="ECO:0007669"/>
    <property type="project" value="UniProtKB-UniRule"/>
</dbReference>
<dbReference type="Gene3D" id="3.10.20.10">
    <property type="match status" value="1"/>
</dbReference>
<dbReference type="PIRSF" id="PIRSF015626">
    <property type="entry name" value="FdhD"/>
    <property type="match status" value="1"/>
</dbReference>
<dbReference type="NCBIfam" id="TIGR00129">
    <property type="entry name" value="fdhD_narQ"/>
    <property type="match status" value="1"/>
</dbReference>
<dbReference type="GO" id="GO:0097163">
    <property type="term" value="F:sulfur carrier activity"/>
    <property type="evidence" value="ECO:0007669"/>
    <property type="project" value="UniProtKB-UniRule"/>
</dbReference>
<comment type="similarity">
    <text evidence="3">Belongs to the FdhD family.</text>
</comment>
<dbReference type="Pfam" id="PF02634">
    <property type="entry name" value="FdhD-NarQ"/>
    <property type="match status" value="1"/>
</dbReference>
<sequence length="278" mass="29490">MTVIGLPLKPLEDGIFPLAQTSSTVCLQALPGLDVREDQLACEVPVALVYNGISHAVMMATPEYLEDFALGFSLAEGIATTPAELYDIEVKAGCRGYEVHIELAGARFAALKARRRQMAGRTGCGLCGVDELDAVFIKQAVLPFSQTLTVSALDAAVCALRAEQKLGQLTGATHAAAWLDTDGALQAVREDVGRHVALDKLLGWRARSAVTAGAALVTSRASYEMVEKAVSSRVEILLAMSAPTELAVNMAQAYGLTLIGFARPGRANIYSHSCRIQS</sequence>
<dbReference type="RefSeq" id="WP_160794473.1">
    <property type="nucleotide sequence ID" value="NZ_WSSB01000001.1"/>
</dbReference>
<gene>
    <name evidence="3 4" type="primary">fdhD</name>
    <name evidence="4" type="ORF">GQF02_02100</name>
</gene>
<dbReference type="AlphaFoldDB" id="A0A845BHZ7"/>
<keyword evidence="5" id="KW-1185">Reference proteome</keyword>
<reference evidence="4 5" key="1">
    <citation type="submission" date="2019-12" db="EMBL/GenBank/DDBJ databases">
        <title>Neisseriaceae gen. nov. sp. Genome sequencing and assembly.</title>
        <authorList>
            <person name="Liu Z."/>
            <person name="Li A."/>
        </authorList>
    </citation>
    <scope>NUCLEOTIDE SEQUENCE [LARGE SCALE GENOMIC DNA]</scope>
    <source>
        <strain evidence="4 5">B2N2-7</strain>
    </source>
</reference>
<evidence type="ECO:0000256" key="1">
    <source>
        <dbReference type="ARBA" id="ARBA00022490"/>
    </source>
</evidence>
<dbReference type="HAMAP" id="MF_00187">
    <property type="entry name" value="FdhD"/>
    <property type="match status" value="1"/>
</dbReference>
<evidence type="ECO:0000313" key="4">
    <source>
        <dbReference type="EMBL" id="MXR35772.1"/>
    </source>
</evidence>
<dbReference type="InterPro" id="IPR016193">
    <property type="entry name" value="Cytidine_deaminase-like"/>
</dbReference>
<comment type="function">
    <text evidence="3">Required for formate dehydrogenase (FDH) activity. Acts as a sulfur carrier protein that transfers sulfur from IscS to the molybdenum cofactor prior to its insertion into FDH.</text>
</comment>
<dbReference type="Proteomes" id="UP000467214">
    <property type="component" value="Unassembled WGS sequence"/>
</dbReference>
<evidence type="ECO:0000256" key="2">
    <source>
        <dbReference type="ARBA" id="ARBA00023150"/>
    </source>
</evidence>
<keyword evidence="1 3" id="KW-0963">Cytoplasm</keyword>
<dbReference type="SUPFAM" id="SSF53927">
    <property type="entry name" value="Cytidine deaminase-like"/>
    <property type="match status" value="1"/>
</dbReference>
<evidence type="ECO:0000256" key="3">
    <source>
        <dbReference type="HAMAP-Rule" id="MF_00187"/>
    </source>
</evidence>
<feature type="binding site" evidence="3">
    <location>
        <begin position="261"/>
        <end position="266"/>
    </location>
    <ligand>
        <name>Mo-bis(molybdopterin guanine dinucleotide)</name>
        <dbReference type="ChEBI" id="CHEBI:60539"/>
    </ligand>
</feature>
<proteinExistence type="inferred from homology"/>
<comment type="caution">
    <text evidence="4">The sequence shown here is derived from an EMBL/GenBank/DDBJ whole genome shotgun (WGS) entry which is preliminary data.</text>
</comment>
<dbReference type="GO" id="GO:0016783">
    <property type="term" value="F:sulfurtransferase activity"/>
    <property type="evidence" value="ECO:0007669"/>
    <property type="project" value="InterPro"/>
</dbReference>
<keyword evidence="2 3" id="KW-0501">Molybdenum cofactor biosynthesis</keyword>
<feature type="active site" description="Cysteine persulfide intermediate" evidence="3">
    <location>
        <position position="124"/>
    </location>
</feature>
<name>A0A845BHZ7_9NEIS</name>